<evidence type="ECO:0000256" key="1">
    <source>
        <dbReference type="SAM" id="MobiDB-lite"/>
    </source>
</evidence>
<keyword evidence="3" id="KW-1185">Reference proteome</keyword>
<dbReference type="AlphaFoldDB" id="A0AAV7LGX3"/>
<sequence>MRASQTIPQAASTRHRTTLTKTSPPGTNALPDRCARTAYELRSASLARRNLPRVVVLDVIGNVGVWGHMDLNSAACGGAKTRPSQRNRVEDPR</sequence>
<proteinExistence type="predicted"/>
<feature type="region of interest" description="Disordered" evidence="1">
    <location>
        <begin position="72"/>
        <end position="93"/>
    </location>
</feature>
<feature type="region of interest" description="Disordered" evidence="1">
    <location>
        <begin position="1"/>
        <end position="32"/>
    </location>
</feature>
<organism evidence="2 3">
    <name type="scientific">Pleurodeles waltl</name>
    <name type="common">Iberian ribbed newt</name>
    <dbReference type="NCBI Taxonomy" id="8319"/>
    <lineage>
        <taxon>Eukaryota</taxon>
        <taxon>Metazoa</taxon>
        <taxon>Chordata</taxon>
        <taxon>Craniata</taxon>
        <taxon>Vertebrata</taxon>
        <taxon>Euteleostomi</taxon>
        <taxon>Amphibia</taxon>
        <taxon>Batrachia</taxon>
        <taxon>Caudata</taxon>
        <taxon>Salamandroidea</taxon>
        <taxon>Salamandridae</taxon>
        <taxon>Pleurodelinae</taxon>
        <taxon>Pleurodeles</taxon>
    </lineage>
</organism>
<evidence type="ECO:0000313" key="3">
    <source>
        <dbReference type="Proteomes" id="UP001066276"/>
    </source>
</evidence>
<accession>A0AAV7LGX3</accession>
<dbReference type="Proteomes" id="UP001066276">
    <property type="component" value="Chromosome 11"/>
</dbReference>
<comment type="caution">
    <text evidence="2">The sequence shown here is derived from an EMBL/GenBank/DDBJ whole genome shotgun (WGS) entry which is preliminary data.</text>
</comment>
<reference evidence="2" key="1">
    <citation type="journal article" date="2022" name="bioRxiv">
        <title>Sequencing and chromosome-scale assembly of the giantPleurodeles waltlgenome.</title>
        <authorList>
            <person name="Brown T."/>
            <person name="Elewa A."/>
            <person name="Iarovenko S."/>
            <person name="Subramanian E."/>
            <person name="Araus A.J."/>
            <person name="Petzold A."/>
            <person name="Susuki M."/>
            <person name="Suzuki K.-i.T."/>
            <person name="Hayashi T."/>
            <person name="Toyoda A."/>
            <person name="Oliveira C."/>
            <person name="Osipova E."/>
            <person name="Leigh N.D."/>
            <person name="Simon A."/>
            <person name="Yun M.H."/>
        </authorList>
    </citation>
    <scope>NUCLEOTIDE SEQUENCE</scope>
    <source>
        <strain evidence="2">20211129_DDA</strain>
        <tissue evidence="2">Liver</tissue>
    </source>
</reference>
<protein>
    <submittedName>
        <fullName evidence="2">Uncharacterized protein</fullName>
    </submittedName>
</protein>
<evidence type="ECO:0000313" key="2">
    <source>
        <dbReference type="EMBL" id="KAJ1090891.1"/>
    </source>
</evidence>
<gene>
    <name evidence="2" type="ORF">NDU88_004019</name>
</gene>
<name>A0AAV7LGX3_PLEWA</name>
<dbReference type="EMBL" id="JANPWB010000015">
    <property type="protein sequence ID" value="KAJ1090891.1"/>
    <property type="molecule type" value="Genomic_DNA"/>
</dbReference>
<feature type="compositionally biased region" description="Polar residues" evidence="1">
    <location>
        <begin position="1"/>
        <end position="12"/>
    </location>
</feature>